<gene>
    <name evidence="1" type="ORF">HPB49_024357</name>
</gene>
<reference evidence="1" key="1">
    <citation type="submission" date="2020-05" db="EMBL/GenBank/DDBJ databases">
        <title>Large-scale comparative analyses of tick genomes elucidate their genetic diversity and vector capacities.</title>
        <authorList>
            <person name="Jia N."/>
            <person name="Wang J."/>
            <person name="Shi W."/>
            <person name="Du L."/>
            <person name="Sun Y."/>
            <person name="Zhan W."/>
            <person name="Jiang J."/>
            <person name="Wang Q."/>
            <person name="Zhang B."/>
            <person name="Ji P."/>
            <person name="Sakyi L.B."/>
            <person name="Cui X."/>
            <person name="Yuan T."/>
            <person name="Jiang B."/>
            <person name="Yang W."/>
            <person name="Lam T.T.-Y."/>
            <person name="Chang Q."/>
            <person name="Ding S."/>
            <person name="Wang X."/>
            <person name="Zhu J."/>
            <person name="Ruan X."/>
            <person name="Zhao L."/>
            <person name="Wei J."/>
            <person name="Que T."/>
            <person name="Du C."/>
            <person name="Cheng J."/>
            <person name="Dai P."/>
            <person name="Han X."/>
            <person name="Huang E."/>
            <person name="Gao Y."/>
            <person name="Liu J."/>
            <person name="Shao H."/>
            <person name="Ye R."/>
            <person name="Li L."/>
            <person name="Wei W."/>
            <person name="Wang X."/>
            <person name="Wang C."/>
            <person name="Yang T."/>
            <person name="Huo Q."/>
            <person name="Li W."/>
            <person name="Guo W."/>
            <person name="Chen H."/>
            <person name="Zhou L."/>
            <person name="Ni X."/>
            <person name="Tian J."/>
            <person name="Zhou Y."/>
            <person name="Sheng Y."/>
            <person name="Liu T."/>
            <person name="Pan Y."/>
            <person name="Xia L."/>
            <person name="Li J."/>
            <person name="Zhao F."/>
            <person name="Cao W."/>
        </authorList>
    </citation>
    <scope>NUCLEOTIDE SEQUENCE</scope>
    <source>
        <strain evidence="1">Dsil-2018</strain>
    </source>
</reference>
<accession>A0ACB8E547</accession>
<dbReference type="EMBL" id="CM023470">
    <property type="protein sequence ID" value="KAH7981464.1"/>
    <property type="molecule type" value="Genomic_DNA"/>
</dbReference>
<proteinExistence type="predicted"/>
<evidence type="ECO:0000313" key="1">
    <source>
        <dbReference type="EMBL" id="KAH7981464.1"/>
    </source>
</evidence>
<evidence type="ECO:0000313" key="2">
    <source>
        <dbReference type="Proteomes" id="UP000821865"/>
    </source>
</evidence>
<comment type="caution">
    <text evidence="1">The sequence shown here is derived from an EMBL/GenBank/DDBJ whole genome shotgun (WGS) entry which is preliminary data.</text>
</comment>
<organism evidence="1 2">
    <name type="scientific">Dermacentor silvarum</name>
    <name type="common">Tick</name>
    <dbReference type="NCBI Taxonomy" id="543639"/>
    <lineage>
        <taxon>Eukaryota</taxon>
        <taxon>Metazoa</taxon>
        <taxon>Ecdysozoa</taxon>
        <taxon>Arthropoda</taxon>
        <taxon>Chelicerata</taxon>
        <taxon>Arachnida</taxon>
        <taxon>Acari</taxon>
        <taxon>Parasitiformes</taxon>
        <taxon>Ixodida</taxon>
        <taxon>Ixodoidea</taxon>
        <taxon>Ixodidae</taxon>
        <taxon>Rhipicephalinae</taxon>
        <taxon>Dermacentor</taxon>
    </lineage>
</organism>
<protein>
    <submittedName>
        <fullName evidence="1">Uncharacterized protein</fullName>
    </submittedName>
</protein>
<keyword evidence="2" id="KW-1185">Reference proteome</keyword>
<sequence>MYQSQSYASQQSPAPIQLTIRFTYMLQDWSPASWPQLPPEEYLRNFFVVCQMTNSLDDVLKNMVETEDLSAKAEILDALDRLAQPNALPFRLPQLPQPEVSPESSCNMLLRNQELLIEILGYIFLSSDATPQEKNVLAESPEIESPPEADTNTKLLELKESLNSLKTTHPNSLLWRLALAAAHVYHACGGIEALAQLWVKVIAEMRYYWENNLTLPSLGLMLAEGGPALPDNVLRTGPACLGPVRHVRPRTRFGPA</sequence>
<name>A0ACB8E547_DERSI</name>
<dbReference type="Proteomes" id="UP000821865">
    <property type="component" value="Chromosome 1"/>
</dbReference>